<evidence type="ECO:0000313" key="5">
    <source>
        <dbReference type="Proteomes" id="UP000541352"/>
    </source>
</evidence>
<keyword evidence="2" id="KW-1133">Transmembrane helix</keyword>
<evidence type="ECO:0000256" key="1">
    <source>
        <dbReference type="SAM" id="MobiDB-lite"/>
    </source>
</evidence>
<keyword evidence="5" id="KW-1185">Reference proteome</keyword>
<protein>
    <recommendedName>
        <fullName evidence="3">Signal transduction histidine kinase internal region domain-containing protein</fullName>
    </recommendedName>
</protein>
<feature type="transmembrane region" description="Helical" evidence="2">
    <location>
        <begin position="7"/>
        <end position="26"/>
    </location>
</feature>
<evidence type="ECO:0000256" key="2">
    <source>
        <dbReference type="SAM" id="Phobius"/>
    </source>
</evidence>
<dbReference type="AlphaFoldDB" id="A0A7W5ZLA5"/>
<comment type="caution">
    <text evidence="4">The sequence shown here is derived from an EMBL/GenBank/DDBJ whole genome shotgun (WGS) entry which is preliminary data.</text>
</comment>
<dbReference type="GO" id="GO:0000155">
    <property type="term" value="F:phosphorelay sensor kinase activity"/>
    <property type="evidence" value="ECO:0007669"/>
    <property type="project" value="InterPro"/>
</dbReference>
<dbReference type="Proteomes" id="UP000541352">
    <property type="component" value="Unassembled WGS sequence"/>
</dbReference>
<dbReference type="PANTHER" id="PTHR34220">
    <property type="entry name" value="SENSOR HISTIDINE KINASE YPDA"/>
    <property type="match status" value="1"/>
</dbReference>
<keyword evidence="2" id="KW-0472">Membrane</keyword>
<name>A0A7W5ZLA5_9BACT</name>
<feature type="transmembrane region" description="Helical" evidence="2">
    <location>
        <begin position="76"/>
        <end position="94"/>
    </location>
</feature>
<feature type="transmembrane region" description="Helical" evidence="2">
    <location>
        <begin position="148"/>
        <end position="168"/>
    </location>
</feature>
<dbReference type="EMBL" id="JACIBY010000006">
    <property type="protein sequence ID" value="MBB3839255.1"/>
    <property type="molecule type" value="Genomic_DNA"/>
</dbReference>
<dbReference type="RefSeq" id="WP_183975347.1">
    <property type="nucleotide sequence ID" value="NZ_JACIBY010000006.1"/>
</dbReference>
<evidence type="ECO:0000259" key="3">
    <source>
        <dbReference type="Pfam" id="PF06580"/>
    </source>
</evidence>
<feature type="transmembrane region" description="Helical" evidence="2">
    <location>
        <begin position="46"/>
        <end position="64"/>
    </location>
</feature>
<dbReference type="GO" id="GO:0016020">
    <property type="term" value="C:membrane"/>
    <property type="evidence" value="ECO:0007669"/>
    <property type="project" value="InterPro"/>
</dbReference>
<organism evidence="4 5">
    <name type="scientific">Runella defluvii</name>
    <dbReference type="NCBI Taxonomy" id="370973"/>
    <lineage>
        <taxon>Bacteria</taxon>
        <taxon>Pseudomonadati</taxon>
        <taxon>Bacteroidota</taxon>
        <taxon>Cytophagia</taxon>
        <taxon>Cytophagales</taxon>
        <taxon>Spirosomataceae</taxon>
        <taxon>Runella</taxon>
    </lineage>
</organism>
<proteinExistence type="predicted"/>
<accession>A0A7W5ZLA5</accession>
<sequence>MKSPAWQLTVHVLGGLAFLALPYIFAPNGLSQLLHLTSNPHELTSFASYLFMLGFFYLNYYYLIPALYFPKKYVRYALSIGAAFGIIFLLLASIDRTAIGPEMYRGRFEEHGHPPPPSNAEASPHDFPPPPSSHQMITDNKPPMGFELSHALFLFLVGVFVSLALRINHRLRQTESEKLNTELSFLKAQINPHFLFNTLNSIYSLAIEQSPHTADAVVKLSSLMRYVMREAATDWVALEHELGYISNYVALQKLRLGDTVELDFGIEGKPNGHKIAPLILISFIENAFKYGVNPQEKSLIQLRISVKEGVLTLTTFNKKVRVFYDEEAASGIGIENTRTRLELLYPDDYELKIGDSVDSFTVDLQLRIA</sequence>
<dbReference type="Pfam" id="PF06580">
    <property type="entry name" value="His_kinase"/>
    <property type="match status" value="1"/>
</dbReference>
<keyword evidence="2" id="KW-0812">Transmembrane</keyword>
<reference evidence="4 5" key="1">
    <citation type="submission" date="2020-08" db="EMBL/GenBank/DDBJ databases">
        <title>Genomic Encyclopedia of Type Strains, Phase IV (KMG-IV): sequencing the most valuable type-strain genomes for metagenomic binning, comparative biology and taxonomic classification.</title>
        <authorList>
            <person name="Goeker M."/>
        </authorList>
    </citation>
    <scope>NUCLEOTIDE SEQUENCE [LARGE SCALE GENOMIC DNA]</scope>
    <source>
        <strain evidence="4 5">DSM 17976</strain>
    </source>
</reference>
<dbReference type="InterPro" id="IPR010559">
    <property type="entry name" value="Sig_transdc_His_kin_internal"/>
</dbReference>
<feature type="domain" description="Signal transduction histidine kinase internal region" evidence="3">
    <location>
        <begin position="182"/>
        <end position="259"/>
    </location>
</feature>
<dbReference type="PANTHER" id="PTHR34220:SF7">
    <property type="entry name" value="SENSOR HISTIDINE KINASE YPDA"/>
    <property type="match status" value="1"/>
</dbReference>
<gene>
    <name evidence="4" type="ORF">FHS57_003261</name>
</gene>
<evidence type="ECO:0000313" key="4">
    <source>
        <dbReference type="EMBL" id="MBB3839255.1"/>
    </source>
</evidence>
<feature type="region of interest" description="Disordered" evidence="1">
    <location>
        <begin position="106"/>
        <end position="134"/>
    </location>
</feature>
<dbReference type="InterPro" id="IPR050640">
    <property type="entry name" value="Bact_2-comp_sensor_kinase"/>
</dbReference>